<dbReference type="Gene3D" id="3.40.50.300">
    <property type="entry name" value="P-loop containing nucleotide triphosphate hydrolases"/>
    <property type="match status" value="1"/>
</dbReference>
<dbReference type="SUPFAM" id="SSF52540">
    <property type="entry name" value="P-loop containing nucleoside triphosphate hydrolases"/>
    <property type="match status" value="1"/>
</dbReference>
<name>A0ABN6IPN8_9MYCO</name>
<dbReference type="Proteomes" id="UP000826012">
    <property type="component" value="Chromosome"/>
</dbReference>
<gene>
    <name evidence="1" type="ORF">MTY59_42480</name>
</gene>
<evidence type="ECO:0008006" key="3">
    <source>
        <dbReference type="Google" id="ProtNLM"/>
    </source>
</evidence>
<protein>
    <recommendedName>
        <fullName evidence="3">AAA family ATPase</fullName>
    </recommendedName>
</protein>
<evidence type="ECO:0000313" key="2">
    <source>
        <dbReference type="Proteomes" id="UP000826012"/>
    </source>
</evidence>
<dbReference type="Pfam" id="PF13481">
    <property type="entry name" value="AAA_25"/>
    <property type="match status" value="1"/>
</dbReference>
<keyword evidence="2" id="KW-1185">Reference proteome</keyword>
<dbReference type="EMBL" id="AP024828">
    <property type="protein sequence ID" value="BCZ24393.1"/>
    <property type="molecule type" value="Genomic_DNA"/>
</dbReference>
<dbReference type="InterPro" id="IPR027417">
    <property type="entry name" value="P-loop_NTPase"/>
</dbReference>
<reference evidence="1 2" key="1">
    <citation type="submission" date="2021-07" db="EMBL/GenBank/DDBJ databases">
        <title>Complete genome sequence of nontuberculous Mycobacterium sp. TY59.</title>
        <authorList>
            <person name="Fukushima K."/>
        </authorList>
    </citation>
    <scope>NUCLEOTIDE SEQUENCE [LARGE SCALE GENOMIC DNA]</scope>
    <source>
        <strain evidence="1 2">TY59</strain>
    </source>
</reference>
<reference evidence="1 2" key="2">
    <citation type="submission" date="2021-07" db="EMBL/GenBank/DDBJ databases">
        <authorList>
            <person name="Matsumoto Y."/>
            <person name="Motooka D."/>
            <person name="Nakamura S."/>
        </authorList>
    </citation>
    <scope>NUCLEOTIDE SEQUENCE [LARGE SCALE GENOMIC DNA]</scope>
    <source>
        <strain evidence="1 2">TY59</strain>
    </source>
</reference>
<proteinExistence type="predicted"/>
<evidence type="ECO:0000313" key="1">
    <source>
        <dbReference type="EMBL" id="BCZ24393.1"/>
    </source>
</evidence>
<sequence length="230" mass="25174">MFSETVCSSVTLIYGRSNVGKSYLVAAMLLSLLIDGREFLRMQPTDITKLWKPAILWTDPGSDEEYAERICKHSPVEVDIPMFHIGRTVSAGEWEALIDLLVDDGFNFVVLDNLMGATGDTNNPETVTTVFDGLTRLTNLGVPVVIIHHESEHGASVAGATPMGASVIVQKSRTWIQVRQTARRKLRGDNTALVIRGNGLAQPQQLVAQPMIGPDYRVSHVIPLVCDHVG</sequence>
<accession>A0ABN6IPN8</accession>
<organism evidence="1 2">
    <name type="scientific">Mycobacterium senriense</name>
    <dbReference type="NCBI Taxonomy" id="2775496"/>
    <lineage>
        <taxon>Bacteria</taxon>
        <taxon>Bacillati</taxon>
        <taxon>Actinomycetota</taxon>
        <taxon>Actinomycetes</taxon>
        <taxon>Mycobacteriales</taxon>
        <taxon>Mycobacteriaceae</taxon>
        <taxon>Mycobacterium</taxon>
        <taxon>Mycobacterium avium complex (MAC)</taxon>
    </lineage>
</organism>